<protein>
    <submittedName>
        <fullName evidence="7">Uncharacterized protein</fullName>
    </submittedName>
</protein>
<comment type="similarity">
    <text evidence="2">Belongs to the TspO/BZRP family.</text>
</comment>
<comment type="caution">
    <text evidence="7">The sequence shown here is derived from an EMBL/GenBank/DDBJ whole genome shotgun (WGS) entry which is preliminary data.</text>
</comment>
<keyword evidence="5 6" id="KW-0472">Membrane</keyword>
<dbReference type="GO" id="GO:0033013">
    <property type="term" value="P:tetrapyrrole metabolic process"/>
    <property type="evidence" value="ECO:0007669"/>
    <property type="project" value="UniProtKB-ARBA"/>
</dbReference>
<evidence type="ECO:0000256" key="1">
    <source>
        <dbReference type="ARBA" id="ARBA00004141"/>
    </source>
</evidence>
<dbReference type="InterPro" id="IPR038330">
    <property type="entry name" value="TspO/MBR-related_sf"/>
</dbReference>
<feature type="transmembrane region" description="Helical" evidence="6">
    <location>
        <begin position="149"/>
        <end position="168"/>
    </location>
</feature>
<dbReference type="Proteomes" id="UP001408789">
    <property type="component" value="Unassembled WGS sequence"/>
</dbReference>
<evidence type="ECO:0000256" key="4">
    <source>
        <dbReference type="ARBA" id="ARBA00022989"/>
    </source>
</evidence>
<evidence type="ECO:0000313" key="7">
    <source>
        <dbReference type="EMBL" id="KAK9067691.1"/>
    </source>
</evidence>
<dbReference type="Pfam" id="PF03073">
    <property type="entry name" value="TspO_MBR"/>
    <property type="match status" value="1"/>
</dbReference>
<reference evidence="7 8" key="1">
    <citation type="submission" date="2024-04" db="EMBL/GenBank/DDBJ databases">
        <title>The reference genome of an endangered Asteraceae, Deinandra increscens subsp. villosa, native to the Central Coast of California.</title>
        <authorList>
            <person name="Guilliams M."/>
            <person name="Hasenstab-Lehman K."/>
            <person name="Meyer R."/>
            <person name="Mcevoy S."/>
        </authorList>
    </citation>
    <scope>NUCLEOTIDE SEQUENCE [LARGE SCALE GENOMIC DNA]</scope>
    <source>
        <tissue evidence="7">Leaf</tissue>
    </source>
</reference>
<feature type="transmembrane region" description="Helical" evidence="6">
    <location>
        <begin position="21"/>
        <end position="41"/>
    </location>
</feature>
<dbReference type="PANTHER" id="PTHR10057">
    <property type="entry name" value="PERIPHERAL-TYPE BENZODIAZEPINE RECEPTOR"/>
    <property type="match status" value="1"/>
</dbReference>
<dbReference type="PIRSF" id="PIRSF005859">
    <property type="entry name" value="PBR"/>
    <property type="match status" value="1"/>
</dbReference>
<evidence type="ECO:0000256" key="6">
    <source>
        <dbReference type="SAM" id="Phobius"/>
    </source>
</evidence>
<sequence length="169" mass="18764">MSYNVARTRSQKKPSTASGGIRSLSLAIVVPVGLTVTSIFWFGENHNFKDLTRPFWIPPLWGLQLTSLSSAFLMGLSAWLVWAESGFHRTPMSIVMYLAQLGFGLAWNHIFFKTGPTNQIGLAASVGQLVTIFLCSQLFSRINPISGDLVKLCLLWTGFLMSVNLYYVI</sequence>
<dbReference type="PANTHER" id="PTHR10057:SF0">
    <property type="entry name" value="TRANSLOCATOR PROTEIN"/>
    <property type="match status" value="1"/>
</dbReference>
<dbReference type="InterPro" id="IPR004307">
    <property type="entry name" value="TspO_MBR"/>
</dbReference>
<dbReference type="CDD" id="cd15904">
    <property type="entry name" value="TSPO_MBR"/>
    <property type="match status" value="1"/>
</dbReference>
<evidence type="ECO:0000313" key="8">
    <source>
        <dbReference type="Proteomes" id="UP001408789"/>
    </source>
</evidence>
<keyword evidence="3 6" id="KW-0812">Transmembrane</keyword>
<proteinExistence type="inferred from homology"/>
<feature type="transmembrane region" description="Helical" evidence="6">
    <location>
        <begin position="94"/>
        <end position="112"/>
    </location>
</feature>
<dbReference type="GO" id="GO:0016020">
    <property type="term" value="C:membrane"/>
    <property type="evidence" value="ECO:0007669"/>
    <property type="project" value="UniProtKB-SubCell"/>
</dbReference>
<dbReference type="FunFam" id="1.20.1260.100:FF:000001">
    <property type="entry name" value="translocator protein 2"/>
    <property type="match status" value="1"/>
</dbReference>
<organism evidence="7 8">
    <name type="scientific">Deinandra increscens subsp. villosa</name>
    <dbReference type="NCBI Taxonomy" id="3103831"/>
    <lineage>
        <taxon>Eukaryota</taxon>
        <taxon>Viridiplantae</taxon>
        <taxon>Streptophyta</taxon>
        <taxon>Embryophyta</taxon>
        <taxon>Tracheophyta</taxon>
        <taxon>Spermatophyta</taxon>
        <taxon>Magnoliopsida</taxon>
        <taxon>eudicotyledons</taxon>
        <taxon>Gunneridae</taxon>
        <taxon>Pentapetalae</taxon>
        <taxon>asterids</taxon>
        <taxon>campanulids</taxon>
        <taxon>Asterales</taxon>
        <taxon>Asteraceae</taxon>
        <taxon>Asteroideae</taxon>
        <taxon>Heliantheae alliance</taxon>
        <taxon>Madieae</taxon>
        <taxon>Madiinae</taxon>
        <taxon>Deinandra</taxon>
    </lineage>
</organism>
<feature type="transmembrane region" description="Helical" evidence="6">
    <location>
        <begin position="61"/>
        <end position="82"/>
    </location>
</feature>
<gene>
    <name evidence="7" type="ORF">SSX86_011802</name>
</gene>
<keyword evidence="8" id="KW-1185">Reference proteome</keyword>
<evidence type="ECO:0000256" key="2">
    <source>
        <dbReference type="ARBA" id="ARBA00007524"/>
    </source>
</evidence>
<feature type="transmembrane region" description="Helical" evidence="6">
    <location>
        <begin position="118"/>
        <end position="137"/>
    </location>
</feature>
<evidence type="ECO:0000256" key="3">
    <source>
        <dbReference type="ARBA" id="ARBA00022692"/>
    </source>
</evidence>
<accession>A0AAP0D2Y0</accession>
<keyword evidence="4 6" id="KW-1133">Transmembrane helix</keyword>
<dbReference type="Gene3D" id="1.20.1260.100">
    <property type="entry name" value="TspO/MBR protein"/>
    <property type="match status" value="1"/>
</dbReference>
<dbReference type="AlphaFoldDB" id="A0AAP0D2Y0"/>
<dbReference type="EMBL" id="JBCNJP010000014">
    <property type="protein sequence ID" value="KAK9067691.1"/>
    <property type="molecule type" value="Genomic_DNA"/>
</dbReference>
<comment type="subcellular location">
    <subcellularLocation>
        <location evidence="1">Membrane</location>
        <topology evidence="1">Multi-pass membrane protein</topology>
    </subcellularLocation>
</comment>
<name>A0AAP0D2Y0_9ASTR</name>
<evidence type="ECO:0000256" key="5">
    <source>
        <dbReference type="ARBA" id="ARBA00023136"/>
    </source>
</evidence>